<feature type="domain" description="Bacterial sugar transferase" evidence="8">
    <location>
        <begin position="275"/>
        <end position="463"/>
    </location>
</feature>
<evidence type="ECO:0000313" key="10">
    <source>
        <dbReference type="Proteomes" id="UP000199315"/>
    </source>
</evidence>
<evidence type="ECO:0000256" key="5">
    <source>
        <dbReference type="ARBA" id="ARBA00022989"/>
    </source>
</evidence>
<dbReference type="Pfam" id="PF02397">
    <property type="entry name" value="Bac_transf"/>
    <property type="match status" value="1"/>
</dbReference>
<evidence type="ECO:0000256" key="6">
    <source>
        <dbReference type="ARBA" id="ARBA00023136"/>
    </source>
</evidence>
<name>A0A1D3TRD5_9FIRM</name>
<evidence type="ECO:0000256" key="1">
    <source>
        <dbReference type="ARBA" id="ARBA00004141"/>
    </source>
</evidence>
<reference evidence="9 10" key="1">
    <citation type="submission" date="2016-09" db="EMBL/GenBank/DDBJ databases">
        <authorList>
            <person name="Capua I."/>
            <person name="De Benedictis P."/>
            <person name="Joannis T."/>
            <person name="Lombin L.H."/>
            <person name="Cattoli G."/>
        </authorList>
    </citation>
    <scope>NUCLEOTIDE SEQUENCE [LARGE SCALE GENOMIC DNA]</scope>
    <source>
        <strain evidence="9 10">GluBS11</strain>
    </source>
</reference>
<evidence type="ECO:0000313" key="9">
    <source>
        <dbReference type="EMBL" id="SCP96242.1"/>
    </source>
</evidence>
<dbReference type="PANTHER" id="PTHR30576:SF10">
    <property type="entry name" value="SLL5057 PROTEIN"/>
    <property type="match status" value="1"/>
</dbReference>
<organism evidence="9 10">
    <name type="scientific">Anaerobium acetethylicum</name>
    <dbReference type="NCBI Taxonomy" id="1619234"/>
    <lineage>
        <taxon>Bacteria</taxon>
        <taxon>Bacillati</taxon>
        <taxon>Bacillota</taxon>
        <taxon>Clostridia</taxon>
        <taxon>Lachnospirales</taxon>
        <taxon>Lachnospiraceae</taxon>
        <taxon>Anaerobium</taxon>
    </lineage>
</organism>
<accession>A0A1D3TRD5</accession>
<evidence type="ECO:0000256" key="4">
    <source>
        <dbReference type="ARBA" id="ARBA00022692"/>
    </source>
</evidence>
<dbReference type="STRING" id="1619234.SAMN05421730_100436"/>
<evidence type="ECO:0000259" key="8">
    <source>
        <dbReference type="Pfam" id="PF02397"/>
    </source>
</evidence>
<keyword evidence="3 9" id="KW-0808">Transferase</keyword>
<comment type="subcellular location">
    <subcellularLocation>
        <location evidence="1">Membrane</location>
        <topology evidence="1">Multi-pass membrane protein</topology>
    </subcellularLocation>
</comment>
<protein>
    <submittedName>
        <fullName evidence="9">Exopolysaccharide biosynthesis polyprenyl glycosylphosphotransferase</fullName>
    </submittedName>
</protein>
<dbReference type="Gene3D" id="3.40.50.720">
    <property type="entry name" value="NAD(P)-binding Rossmann-like Domain"/>
    <property type="match status" value="1"/>
</dbReference>
<dbReference type="GO" id="GO:0016020">
    <property type="term" value="C:membrane"/>
    <property type="evidence" value="ECO:0007669"/>
    <property type="project" value="UniProtKB-SubCell"/>
</dbReference>
<dbReference type="NCBIfam" id="TIGR03025">
    <property type="entry name" value="EPS_sugtrans"/>
    <property type="match status" value="1"/>
</dbReference>
<comment type="similarity">
    <text evidence="2">Belongs to the bacterial sugar transferase family.</text>
</comment>
<evidence type="ECO:0000256" key="3">
    <source>
        <dbReference type="ARBA" id="ARBA00022679"/>
    </source>
</evidence>
<evidence type="ECO:0000256" key="2">
    <source>
        <dbReference type="ARBA" id="ARBA00006464"/>
    </source>
</evidence>
<keyword evidence="4 7" id="KW-0812">Transmembrane</keyword>
<dbReference type="Pfam" id="PF13727">
    <property type="entry name" value="CoA_binding_3"/>
    <property type="match status" value="1"/>
</dbReference>
<dbReference type="PANTHER" id="PTHR30576">
    <property type="entry name" value="COLANIC BIOSYNTHESIS UDP-GLUCOSE LIPID CARRIER TRANSFERASE"/>
    <property type="match status" value="1"/>
</dbReference>
<sequence>MYENIKSGWGKHWDFILIDAAGLQITFVMAYMLRNGLRLPYEYIKYAKLAMFILMADLCIGFFFESYKNILKRGHWQEFKAVVMHTTTVMSLIFIYLFVMKETTYFSRIMLISYWIVSVLYIFDARVIWKMLVLRKVKTRCDRNIILVVSSDLVDDTAKKFQSYQYNGYMIKGIAVIDRDLRGSRRAGFPVLACGEDLVEYIGTHIIDEVFINLPRSMDIPVDLLDACSEMGITSHIAFMPYTDLTSNEVVEKIAGYTVFTSSFKMASLRQLFLKRAIDVCGGLAGTLIVLVATVFVAPGIWLQSPGPVFFKQKRVGKNGRTFYLYKYRSMYMDAEERKKELMAQNEMSGFMFKMKDDPRIFPFGKILRDYSIDELPQFINVLKGDMSLVGTRPPTVDEYEKYELHHRKRLATRPGLTGMWQVSGRSDITDFEEVVALDARYIEEWNIGLDLKILLQTVMVVIGRKGSR</sequence>
<gene>
    <name evidence="9" type="ORF">SAMN05421730_100436</name>
</gene>
<feature type="transmembrane region" description="Helical" evidence="7">
    <location>
        <begin position="280"/>
        <end position="303"/>
    </location>
</feature>
<keyword evidence="5 7" id="KW-1133">Transmembrane helix</keyword>
<dbReference type="RefSeq" id="WP_091231274.1">
    <property type="nucleotide sequence ID" value="NZ_FMKA01000004.1"/>
</dbReference>
<keyword evidence="10" id="KW-1185">Reference proteome</keyword>
<feature type="transmembrane region" description="Helical" evidence="7">
    <location>
        <begin position="79"/>
        <end position="99"/>
    </location>
</feature>
<feature type="transmembrane region" description="Helical" evidence="7">
    <location>
        <begin position="12"/>
        <end position="34"/>
    </location>
</feature>
<keyword evidence="6 7" id="KW-0472">Membrane</keyword>
<dbReference type="EMBL" id="FMKA01000004">
    <property type="protein sequence ID" value="SCP96242.1"/>
    <property type="molecule type" value="Genomic_DNA"/>
</dbReference>
<dbReference type="OrthoDB" id="9808602at2"/>
<dbReference type="InterPro" id="IPR017475">
    <property type="entry name" value="EPS_sugar_tfrase"/>
</dbReference>
<evidence type="ECO:0000256" key="7">
    <source>
        <dbReference type="SAM" id="Phobius"/>
    </source>
</evidence>
<feature type="transmembrane region" description="Helical" evidence="7">
    <location>
        <begin position="46"/>
        <end position="67"/>
    </location>
</feature>
<dbReference type="Proteomes" id="UP000199315">
    <property type="component" value="Unassembled WGS sequence"/>
</dbReference>
<dbReference type="AlphaFoldDB" id="A0A1D3TRD5"/>
<dbReference type="InterPro" id="IPR003362">
    <property type="entry name" value="Bact_transf"/>
</dbReference>
<proteinExistence type="inferred from homology"/>
<dbReference type="GO" id="GO:0016780">
    <property type="term" value="F:phosphotransferase activity, for other substituted phosphate groups"/>
    <property type="evidence" value="ECO:0007669"/>
    <property type="project" value="TreeGrafter"/>
</dbReference>